<evidence type="ECO:0000259" key="2">
    <source>
        <dbReference type="Pfam" id="PF16092"/>
    </source>
</evidence>
<dbReference type="Pfam" id="PF23150">
    <property type="entry name" value="CFAP61_dimer"/>
    <property type="match status" value="1"/>
</dbReference>
<dbReference type="Gene3D" id="3.50.50.60">
    <property type="entry name" value="FAD/NAD(P)-binding domain"/>
    <property type="match status" value="2"/>
</dbReference>
<proteinExistence type="predicted"/>
<dbReference type="AlphaFoldDB" id="A0A177WL80"/>
<sequence length="1238" mass="141560">METTTPASISTLHESSPPFLLYRRSEASDIPKIRRLIDGGENSNQSLARTLQRRYGNDYDIEQLIHSSPLCIVATDKADTQVFGFIAYSFVPPAYVTTKPILNEDGKSQDISKISIGSWDSWLQTIYSFKDVKVHNTAFIAFLCTEPDHSVVFLETALTTAFQIMTNVKFICYFLPDSLILFPPLSSPRHQTFHHSNADNTIPDTVDTVSKHSANTKIGDRIDRRRHRTMHKGAKYFTEIPILSSNVAFSLHVCHRQELLPTFRVRKARVEDCDDLIPMLRKQNLLKEKHVDYFLAGLVESKSEGTKTLVAEADGQIIGFMSINRDFNQKRLINSYELEVFDDLKKDTTPFQTKSALQTPDSTQTENFSNQNISSSDYSLQLPTKQTAQQSAETKEASLNAFCIDILCIEHYYASYSAEFLRGAFLMFKAREYCLISLPPNTPEIKLLAQFSTVQAKNDSVSPHNLYIANRFGLGDLVDVRTGKTSDLVHINALTQGLKNQSEIMMAIEQILRLGETTLVVYVVEILSQIVGVVVLKICLDPQQIIDQYQVEMFTSLKQSPVNGKPIIIEHMIINPLFEVQSRWILQEIMRQAECPCLLYLVDTTKKTDFATQRLTKYELVPVKRRRMIQYPDNLRDGIPVPSPLPFNLQIITPSIVLEQRISINSRIVVIGESNVGIAFLEKLVYSTHLKFTHLTLISTQKKGWEEFSQYFPTARCYTKLELKQIALDYYVRVVYERAKELDRESKLIKLGNGQMIQYDYLVLCPGLQFNVSKLDVSLSELGGVFSMNKSNIEDIQRAIKLFNAELESLAVIFGRSVQAYATVEMMLNSGVSPSRIVLVDPTIPSKATCFNNPAVEKRVFDHLEKIGVKHYQGYRIYKWGVNETTAPRSISGIVLLNRQTNDPIRLPMVDFLLYADERSVDNATFKLINESSLVFDGRLVIDQHFLTNDPFIFGAGSVTKYASRYNTHWSHIHYDSKEIGTKLANIVLQIFDPTIQPQELVDYENLPEFKYAKKCEAMLPGSNYYITFDRPHLPGQLELERNNPASYGRDLVIDTDKLGYFSIHMDTQGYITSITYIGTHSIPIENILCLYGLHEKYLNRLVARFDEGIITDFVKFLNEPWALPLYHDRFPQFVRSSREEGMAEQSDEMKAIIAQLEHHVQVFKQVTTMYHFAEGWLMDGYQDSMIATNALQYKPSQCDEQERAVLYKLFDQSPDRKKWDAKVFEFMFDTGVFHSYP</sequence>
<reference evidence="4 5" key="1">
    <citation type="submission" date="2006-10" db="EMBL/GenBank/DDBJ databases">
        <title>The Genome Sequence of Batrachochytrium dendrobatidis JEL423.</title>
        <authorList>
            <consortium name="The Broad Institute Genome Sequencing Platform"/>
            <person name="Birren B."/>
            <person name="Lander E."/>
            <person name="Galagan J."/>
            <person name="Cuomo C."/>
            <person name="Devon K."/>
            <person name="Jaffe D."/>
            <person name="Butler J."/>
            <person name="Alvarez P."/>
            <person name="Gnerre S."/>
            <person name="Grabherr M."/>
            <person name="Kleber M."/>
            <person name="Mauceli E."/>
            <person name="Brockman W."/>
            <person name="Young S."/>
            <person name="LaButti K."/>
            <person name="Sykes S."/>
            <person name="DeCaprio D."/>
            <person name="Crawford M."/>
            <person name="Koehrsen M."/>
            <person name="Engels R."/>
            <person name="Montgomery P."/>
            <person name="Pearson M."/>
            <person name="Howarth C."/>
            <person name="Larson L."/>
            <person name="White J."/>
            <person name="O'Leary S."/>
            <person name="Kodira C."/>
            <person name="Zeng Q."/>
            <person name="Yandava C."/>
            <person name="Alvarado L."/>
            <person name="Longcore J."/>
            <person name="James T."/>
        </authorList>
    </citation>
    <scope>NUCLEOTIDE SEQUENCE [LARGE SCALE GENOMIC DNA]</scope>
    <source>
        <strain evidence="4 5">JEL423</strain>
    </source>
</reference>
<feature type="domain" description="CFAP61 dimerisation" evidence="3">
    <location>
        <begin position="1008"/>
        <end position="1125"/>
    </location>
</feature>
<feature type="domain" description="Cilia- and flagella-associated protein 61 N-terminal" evidence="2">
    <location>
        <begin position="22"/>
        <end position="346"/>
    </location>
</feature>
<protein>
    <submittedName>
        <fullName evidence="4">Uncharacterized protein</fullName>
    </submittedName>
</protein>
<dbReference type="PANTHER" id="PTHR21178:SF8">
    <property type="entry name" value="CILIA- AND FLAGELLA-ASSOCIATED PROTEIN 61"/>
    <property type="match status" value="1"/>
</dbReference>
<accession>A0A177WL80</accession>
<name>A0A177WL80_BATDL</name>
<dbReference type="SUPFAM" id="SSF51905">
    <property type="entry name" value="FAD/NAD(P)-binding domain"/>
    <property type="match status" value="1"/>
</dbReference>
<gene>
    <name evidence="4" type="ORF">BDEG_24189</name>
</gene>
<evidence type="ECO:0000313" key="5">
    <source>
        <dbReference type="Proteomes" id="UP000077115"/>
    </source>
</evidence>
<evidence type="ECO:0000256" key="1">
    <source>
        <dbReference type="SAM" id="MobiDB-lite"/>
    </source>
</evidence>
<dbReference type="EMBL" id="DS022304">
    <property type="protein sequence ID" value="OAJ40455.1"/>
    <property type="molecule type" value="Genomic_DNA"/>
</dbReference>
<dbReference type="Gene3D" id="3.40.630.30">
    <property type="match status" value="1"/>
</dbReference>
<dbReference type="InterPro" id="IPR032151">
    <property type="entry name" value="CFAP61_N"/>
</dbReference>
<dbReference type="Proteomes" id="UP000077115">
    <property type="component" value="Unassembled WGS sequence"/>
</dbReference>
<dbReference type="PANTHER" id="PTHR21178">
    <property type="entry name" value="CILIA- AND FLAGELLA-ASSOCIATED PROTEIN 61"/>
    <property type="match status" value="1"/>
</dbReference>
<feature type="region of interest" description="Disordered" evidence="1">
    <location>
        <begin position="353"/>
        <end position="376"/>
    </location>
</feature>
<dbReference type="VEuPathDB" id="FungiDB:BDEG_24189"/>
<dbReference type="InterPro" id="IPR036188">
    <property type="entry name" value="FAD/NAD-bd_sf"/>
</dbReference>
<dbReference type="OrthoDB" id="382863at2759"/>
<organism evidence="4 5">
    <name type="scientific">Batrachochytrium dendrobatidis (strain JEL423)</name>
    <dbReference type="NCBI Taxonomy" id="403673"/>
    <lineage>
        <taxon>Eukaryota</taxon>
        <taxon>Fungi</taxon>
        <taxon>Fungi incertae sedis</taxon>
        <taxon>Chytridiomycota</taxon>
        <taxon>Chytridiomycota incertae sedis</taxon>
        <taxon>Chytridiomycetes</taxon>
        <taxon>Rhizophydiales</taxon>
        <taxon>Rhizophydiales incertae sedis</taxon>
        <taxon>Batrachochytrium</taxon>
    </lineage>
</organism>
<evidence type="ECO:0000259" key="3">
    <source>
        <dbReference type="Pfam" id="PF23150"/>
    </source>
</evidence>
<reference evidence="4 5" key="2">
    <citation type="submission" date="2016-05" db="EMBL/GenBank/DDBJ databases">
        <title>Lineage-specific infection strategies underlie the spectrum of fungal disease in amphibians.</title>
        <authorList>
            <person name="Cuomo C.A."/>
            <person name="Farrer R.A."/>
            <person name="James T."/>
            <person name="Longcore J."/>
            <person name="Birren B."/>
        </authorList>
    </citation>
    <scope>NUCLEOTIDE SEQUENCE [LARGE SCALE GENOMIC DNA]</scope>
    <source>
        <strain evidence="4 5">JEL423</strain>
    </source>
</reference>
<dbReference type="STRING" id="403673.A0A177WL80"/>
<dbReference type="InterPro" id="IPR038884">
    <property type="entry name" value="CFAP61"/>
</dbReference>
<dbReference type="Pfam" id="PF16092">
    <property type="entry name" value="CFAP61_N"/>
    <property type="match status" value="1"/>
</dbReference>
<dbReference type="eggNOG" id="ENOG502QSEC">
    <property type="taxonomic scope" value="Eukaryota"/>
</dbReference>
<dbReference type="InterPro" id="IPR056299">
    <property type="entry name" value="CFAP61_dimer"/>
</dbReference>
<evidence type="ECO:0000313" key="4">
    <source>
        <dbReference type="EMBL" id="OAJ40455.1"/>
    </source>
</evidence>